<dbReference type="AlphaFoldDB" id="A0A1Q4V3H4"/>
<sequence>MRIPSAAPGVFRVRPLPGETTASYAQRLADAYRLTLPQLLDSAGITLHGHGTLPATELHLSPAARRRLAALAGISFPHLTRALPRLAPNDDAHDIAATAGWKRLQADLQPVRACTLCTRHRSHGATGTAWNHRPPHRLVCPRHHQAAPDPRLATTIRTQGVPELAAAHHAHQRLLRHPRAATAWTAARAITTRWYDHQQHLTHRWHTRLTRLCATNPHLTTTGNASPALLTRDLVTYPETVALARTLAALPNPPHHTTDDALSLIAHRLGLSRLASNANDPLRVFLTHTRH</sequence>
<gene>
    <name evidence="2" type="ORF">AB852_26055</name>
</gene>
<reference evidence="2 3" key="1">
    <citation type="submission" date="2015-06" db="EMBL/GenBank/DDBJ databases">
        <title>Cloning and characterization of the uncialamcin biosynthetic gene cluster.</title>
        <authorList>
            <person name="Yan X."/>
            <person name="Huang T."/>
            <person name="Ge H."/>
            <person name="Shen B."/>
        </authorList>
    </citation>
    <scope>NUCLEOTIDE SEQUENCE [LARGE SCALE GENOMIC DNA]</scope>
    <source>
        <strain evidence="2 3">DCA2648</strain>
    </source>
</reference>
<protein>
    <recommendedName>
        <fullName evidence="1">TniQ domain-containing protein</fullName>
    </recommendedName>
</protein>
<dbReference type="Pfam" id="PF06527">
    <property type="entry name" value="TniQ"/>
    <property type="match status" value="1"/>
</dbReference>
<proteinExistence type="predicted"/>
<accession>A0A1Q4V3H4</accession>
<dbReference type="STRING" id="1048205.AB852_26055"/>
<comment type="caution">
    <text evidence="2">The sequence shown here is derived from an EMBL/GenBank/DDBJ whole genome shotgun (WGS) entry which is preliminary data.</text>
</comment>
<evidence type="ECO:0000259" key="1">
    <source>
        <dbReference type="Pfam" id="PF06527"/>
    </source>
</evidence>
<dbReference type="Proteomes" id="UP000186455">
    <property type="component" value="Unassembled WGS sequence"/>
</dbReference>
<dbReference type="InterPro" id="IPR009492">
    <property type="entry name" value="TniQ"/>
</dbReference>
<keyword evidence="3" id="KW-1185">Reference proteome</keyword>
<evidence type="ECO:0000313" key="3">
    <source>
        <dbReference type="Proteomes" id="UP000186455"/>
    </source>
</evidence>
<evidence type="ECO:0000313" key="2">
    <source>
        <dbReference type="EMBL" id="OKH92407.1"/>
    </source>
</evidence>
<organism evidence="2 3">
    <name type="scientific">Streptomyces uncialis</name>
    <dbReference type="NCBI Taxonomy" id="1048205"/>
    <lineage>
        <taxon>Bacteria</taxon>
        <taxon>Bacillati</taxon>
        <taxon>Actinomycetota</taxon>
        <taxon>Actinomycetes</taxon>
        <taxon>Kitasatosporales</taxon>
        <taxon>Streptomycetaceae</taxon>
        <taxon>Streptomyces</taxon>
    </lineage>
</organism>
<dbReference type="EMBL" id="LFBV01000007">
    <property type="protein sequence ID" value="OKH92407.1"/>
    <property type="molecule type" value="Genomic_DNA"/>
</dbReference>
<feature type="domain" description="TniQ" evidence="1">
    <location>
        <begin position="11"/>
        <end position="145"/>
    </location>
</feature>
<name>A0A1Q4V3H4_9ACTN</name>